<gene>
    <name evidence="1" type="ORF">RDB_LOCUS30852</name>
</gene>
<dbReference type="AlphaFoldDB" id="A0A8H2WNJ3"/>
<accession>A0A8H2WNJ3</accession>
<protein>
    <submittedName>
        <fullName evidence="1">Uncharacterized protein</fullName>
    </submittedName>
</protein>
<reference evidence="1" key="1">
    <citation type="submission" date="2021-01" db="EMBL/GenBank/DDBJ databases">
        <authorList>
            <person name="Kaushik A."/>
        </authorList>
    </citation>
    <scope>NUCLEOTIDE SEQUENCE</scope>
    <source>
        <strain evidence="1">AG1-1A</strain>
    </source>
</reference>
<sequence>SAKRLQNIHSFVYAIFIANFKVRSLFGTIDVCEQIKIWMVSGVSR</sequence>
<dbReference type="EMBL" id="CAJMWR010000627">
    <property type="protein sequence ID" value="CAE6391269.1"/>
    <property type="molecule type" value="Genomic_DNA"/>
</dbReference>
<evidence type="ECO:0000313" key="2">
    <source>
        <dbReference type="Proteomes" id="UP000663840"/>
    </source>
</evidence>
<proteinExistence type="predicted"/>
<dbReference type="Proteomes" id="UP000663840">
    <property type="component" value="Unassembled WGS sequence"/>
</dbReference>
<name>A0A8H2WNJ3_9AGAM</name>
<feature type="non-terminal residue" evidence="1">
    <location>
        <position position="1"/>
    </location>
</feature>
<organism evidence="1 2">
    <name type="scientific">Rhizoctonia solani</name>
    <dbReference type="NCBI Taxonomy" id="456999"/>
    <lineage>
        <taxon>Eukaryota</taxon>
        <taxon>Fungi</taxon>
        <taxon>Dikarya</taxon>
        <taxon>Basidiomycota</taxon>
        <taxon>Agaricomycotina</taxon>
        <taxon>Agaricomycetes</taxon>
        <taxon>Cantharellales</taxon>
        <taxon>Ceratobasidiaceae</taxon>
        <taxon>Rhizoctonia</taxon>
    </lineage>
</organism>
<comment type="caution">
    <text evidence="1">The sequence shown here is derived from an EMBL/GenBank/DDBJ whole genome shotgun (WGS) entry which is preliminary data.</text>
</comment>
<evidence type="ECO:0000313" key="1">
    <source>
        <dbReference type="EMBL" id="CAE6391269.1"/>
    </source>
</evidence>